<feature type="non-terminal residue" evidence="1">
    <location>
        <position position="1"/>
    </location>
</feature>
<comment type="caution">
    <text evidence="1">The sequence shown here is derived from an EMBL/GenBank/DDBJ whole genome shotgun (WGS) entry which is preliminary data.</text>
</comment>
<evidence type="ECO:0000313" key="1">
    <source>
        <dbReference type="EMBL" id="KKK41414.1"/>
    </source>
</evidence>
<sequence length="45" mass="5595">PLAYKDKDLIVKNITDTVDIEFFMKPDYNFKDDTKDKRKWKKWKK</sequence>
<dbReference type="AlphaFoldDB" id="A0A0F8XGY1"/>
<gene>
    <name evidence="1" type="ORF">LCGC14_2724260</name>
</gene>
<reference evidence="1" key="1">
    <citation type="journal article" date="2015" name="Nature">
        <title>Complex archaea that bridge the gap between prokaryotes and eukaryotes.</title>
        <authorList>
            <person name="Spang A."/>
            <person name="Saw J.H."/>
            <person name="Jorgensen S.L."/>
            <person name="Zaremba-Niedzwiedzka K."/>
            <person name="Martijn J."/>
            <person name="Lind A.E."/>
            <person name="van Eijk R."/>
            <person name="Schleper C."/>
            <person name="Guy L."/>
            <person name="Ettema T.J."/>
        </authorList>
    </citation>
    <scope>NUCLEOTIDE SEQUENCE</scope>
</reference>
<proteinExistence type="predicted"/>
<name>A0A0F8XGY1_9ZZZZ</name>
<organism evidence="1">
    <name type="scientific">marine sediment metagenome</name>
    <dbReference type="NCBI Taxonomy" id="412755"/>
    <lineage>
        <taxon>unclassified sequences</taxon>
        <taxon>metagenomes</taxon>
        <taxon>ecological metagenomes</taxon>
    </lineage>
</organism>
<protein>
    <submittedName>
        <fullName evidence="1">Uncharacterized protein</fullName>
    </submittedName>
</protein>
<accession>A0A0F8XGY1</accession>
<dbReference type="EMBL" id="LAZR01070403">
    <property type="protein sequence ID" value="KKK41414.1"/>
    <property type="molecule type" value="Genomic_DNA"/>
</dbReference>